<feature type="active site" description="Amidino-cysteine intermediate" evidence="2">
    <location>
        <position position="358"/>
    </location>
</feature>
<dbReference type="Gene3D" id="3.75.10.10">
    <property type="entry name" value="L-arginine/glycine Amidinotransferase, Chain A"/>
    <property type="match status" value="1"/>
</dbReference>
<name>K7YPW3_9PROT</name>
<dbReference type="HOGENOM" id="CLU_037682_1_0_5"/>
<dbReference type="SUPFAM" id="SSF55909">
    <property type="entry name" value="Pentein"/>
    <property type="match status" value="1"/>
</dbReference>
<evidence type="ECO:0000256" key="1">
    <source>
        <dbReference type="ARBA" id="ARBA00022801"/>
    </source>
</evidence>
<dbReference type="InterPro" id="IPR007466">
    <property type="entry name" value="Peptidyl-Arg-deiminase_porph"/>
</dbReference>
<reference evidence="3 4" key="1">
    <citation type="journal article" date="2012" name="Proc. Natl. Acad. Sci. U.S.A.">
        <title>Genome streamlining and chemical defense in a coral reef symbiosis.</title>
        <authorList>
            <person name="Kwan J.C."/>
            <person name="Donia M.S."/>
            <person name="Han A.W."/>
            <person name="Hirose E."/>
            <person name="Haygood M.G."/>
            <person name="Schmidt E.W."/>
        </authorList>
    </citation>
    <scope>NUCLEOTIDE SEQUENCE [LARGE SCALE GENOMIC DNA]</scope>
    <source>
        <strain evidence="3 4">L2</strain>
    </source>
</reference>
<dbReference type="GO" id="GO:0004668">
    <property type="term" value="F:protein-arginine deiminase activity"/>
    <property type="evidence" value="ECO:0007669"/>
    <property type="project" value="InterPro"/>
</dbReference>
<dbReference type="HAMAP" id="MF_01841">
    <property type="entry name" value="Agmatine_deimin"/>
    <property type="match status" value="1"/>
</dbReference>
<proteinExistence type="inferred from homology"/>
<comment type="similarity">
    <text evidence="2">Belongs to the agmatine deiminase family.</text>
</comment>
<evidence type="ECO:0000313" key="3">
    <source>
        <dbReference type="EMBL" id="AFX99582.1"/>
    </source>
</evidence>
<comment type="catalytic activity">
    <reaction evidence="2">
        <text>agmatine + H2O = N-carbamoylputrescine + NH4(+)</text>
        <dbReference type="Rhea" id="RHEA:18037"/>
        <dbReference type="ChEBI" id="CHEBI:15377"/>
        <dbReference type="ChEBI" id="CHEBI:28938"/>
        <dbReference type="ChEBI" id="CHEBI:58145"/>
        <dbReference type="ChEBI" id="CHEBI:58318"/>
        <dbReference type="EC" id="3.5.3.12"/>
    </reaction>
</comment>
<dbReference type="Proteomes" id="UP000010077">
    <property type="component" value="Chromosome"/>
</dbReference>
<keyword evidence="4" id="KW-1185">Reference proteome</keyword>
<dbReference type="OrthoDB" id="9808013at2"/>
<dbReference type="eggNOG" id="COG2957">
    <property type="taxonomic scope" value="Bacteria"/>
</dbReference>
<dbReference type="PANTHER" id="PTHR31377">
    <property type="entry name" value="AGMATINE DEIMINASE-RELATED"/>
    <property type="match status" value="1"/>
</dbReference>
<gene>
    <name evidence="2 3" type="primary">aguA</name>
    <name evidence="3" type="ORF">A1OE_1413</name>
</gene>
<dbReference type="EC" id="3.5.3.12" evidence="2"/>
<dbReference type="PANTHER" id="PTHR31377:SF0">
    <property type="entry name" value="AGMATINE DEIMINASE-RELATED"/>
    <property type="match status" value="1"/>
</dbReference>
<organism evidence="3 4">
    <name type="scientific">Candidatus Endolissoclinum faulkneri L2</name>
    <dbReference type="NCBI Taxonomy" id="1193729"/>
    <lineage>
        <taxon>Bacteria</taxon>
        <taxon>Pseudomonadati</taxon>
        <taxon>Pseudomonadota</taxon>
        <taxon>Alphaproteobacteria</taxon>
        <taxon>Rhodospirillales</taxon>
        <taxon>Rhodospirillaceae</taxon>
        <taxon>Candidatus Endolissoclinum</taxon>
    </lineage>
</organism>
<dbReference type="STRING" id="1193729.A1OE_1413"/>
<dbReference type="GO" id="GO:0009446">
    <property type="term" value="P:putrescine biosynthetic process"/>
    <property type="evidence" value="ECO:0007669"/>
    <property type="project" value="InterPro"/>
</dbReference>
<dbReference type="GO" id="GO:0047632">
    <property type="term" value="F:agmatine deiminase activity"/>
    <property type="evidence" value="ECO:0007669"/>
    <property type="project" value="UniProtKB-UniRule"/>
</dbReference>
<dbReference type="NCBIfam" id="TIGR03380">
    <property type="entry name" value="agmatine_aguA"/>
    <property type="match status" value="1"/>
</dbReference>
<keyword evidence="1 2" id="KW-0378">Hydrolase</keyword>
<sequence length="365" mass="40084">MKRINLLQSTPIEDNYWMPGEFEPHSGTWMLWPERSDNWRNDAVPAEKSFAAVAQAIVAVESLKVGVSTRRLARAKSALPSAVTLVEMESNDAWMRDVGPTVVINNKGSKRAVDWMFNAWGGTEHGLYQDWQADDAVAGIVAKNEQMDHYRAPLIQEGGGIHSDGKGTIFVTKECVLSSGRNARLGYRLCEEILKSYSGASQVIWLPCGIYADETTGHIDNLLHIAGPNIIFITWTDDPCDKQYVRSAKALSILESTRDIQGNPFRIIKLPTPGPLHMTDHEASGIVSGSGNKSRKAGDRLAGSYTNFYLANGRVLVPLLDPRTDDNACLIIGDALPDREIIPIPAREILIGGGNIHCITQQIPL</sequence>
<dbReference type="KEGG" id="thal:A1OE_1413"/>
<dbReference type="AlphaFoldDB" id="K7YPW3"/>
<dbReference type="EMBL" id="CP003539">
    <property type="protein sequence ID" value="AFX99582.1"/>
    <property type="molecule type" value="Genomic_DNA"/>
</dbReference>
<dbReference type="Pfam" id="PF04371">
    <property type="entry name" value="PAD_porph"/>
    <property type="match status" value="1"/>
</dbReference>
<dbReference type="PATRIC" id="fig|1193729.4.peg.726"/>
<evidence type="ECO:0000256" key="2">
    <source>
        <dbReference type="HAMAP-Rule" id="MF_01841"/>
    </source>
</evidence>
<dbReference type="RefSeq" id="WP_015089080.1">
    <property type="nucleotide sequence ID" value="NC_019566.1"/>
</dbReference>
<protein>
    <recommendedName>
        <fullName evidence="2">Putative agmatine deiminase</fullName>
        <ecNumber evidence="2">3.5.3.12</ecNumber>
    </recommendedName>
    <alternativeName>
        <fullName evidence="2">Agmatine iminohydrolase</fullName>
    </alternativeName>
</protein>
<evidence type="ECO:0000313" key="4">
    <source>
        <dbReference type="Proteomes" id="UP000010077"/>
    </source>
</evidence>
<accession>K7YPW3</accession>
<dbReference type="InterPro" id="IPR017754">
    <property type="entry name" value="Agmatine_deiminase"/>
</dbReference>